<dbReference type="OrthoDB" id="7406411at2"/>
<reference evidence="1 2" key="1">
    <citation type="submission" date="2019-12" db="EMBL/GenBank/DDBJ databases">
        <title>Genomic-based taxomic classification of the family Erythrobacteraceae.</title>
        <authorList>
            <person name="Xu L."/>
        </authorList>
    </citation>
    <scope>NUCLEOTIDE SEQUENCE [LARGE SCALE GENOMIC DNA]</scope>
    <source>
        <strain evidence="1 2">KEMB 9005-328</strain>
    </source>
</reference>
<dbReference type="Proteomes" id="UP000439780">
    <property type="component" value="Unassembled WGS sequence"/>
</dbReference>
<sequence length="211" mass="23354">MDSESKTTLPSELDAGHAARIVENINDLERDYRLAEGPMTEWLLSQIAATMRNALGDGYEVFRTDYTILIMTSDWKPTKRLGRGDAWLELMELTEDESGYTWLAAATGSGDTKMVLELMWRPGLIHTGEAIAADKAHAAKLEKIGFQRHEDTGKRWYIPFVIDRMQLAKGFSENDIDAALLPVKKAVEAIAAGKADLDQLIAKVQDTGKGA</sequence>
<organism evidence="1 2">
    <name type="scientific">Qipengyuania algicida</name>
    <dbReference type="NCBI Taxonomy" id="1836209"/>
    <lineage>
        <taxon>Bacteria</taxon>
        <taxon>Pseudomonadati</taxon>
        <taxon>Pseudomonadota</taxon>
        <taxon>Alphaproteobacteria</taxon>
        <taxon>Sphingomonadales</taxon>
        <taxon>Erythrobacteraceae</taxon>
        <taxon>Qipengyuania</taxon>
    </lineage>
</organism>
<evidence type="ECO:0000313" key="1">
    <source>
        <dbReference type="EMBL" id="MXP29822.1"/>
    </source>
</evidence>
<accession>A0A845AGU1</accession>
<protein>
    <submittedName>
        <fullName evidence="1">Uncharacterized protein</fullName>
    </submittedName>
</protein>
<dbReference type="RefSeq" id="WP_160754119.1">
    <property type="nucleotide sequence ID" value="NZ_WTYA01000011.1"/>
</dbReference>
<dbReference type="AlphaFoldDB" id="A0A845AGU1"/>
<gene>
    <name evidence="1" type="ORF">GRI58_13490</name>
</gene>
<keyword evidence="2" id="KW-1185">Reference proteome</keyword>
<evidence type="ECO:0000313" key="2">
    <source>
        <dbReference type="Proteomes" id="UP000439780"/>
    </source>
</evidence>
<comment type="caution">
    <text evidence="1">The sequence shown here is derived from an EMBL/GenBank/DDBJ whole genome shotgun (WGS) entry which is preliminary data.</text>
</comment>
<dbReference type="EMBL" id="WTYA01000011">
    <property type="protein sequence ID" value="MXP29822.1"/>
    <property type="molecule type" value="Genomic_DNA"/>
</dbReference>
<name>A0A845AGU1_9SPHN</name>
<proteinExistence type="predicted"/>